<keyword evidence="1" id="KW-0732">Signal</keyword>
<reference evidence="3" key="1">
    <citation type="journal article" date="2019" name="Int. J. Syst. Evol. Microbiol.">
        <title>The Global Catalogue of Microorganisms (GCM) 10K type strain sequencing project: providing services to taxonomists for standard genome sequencing and annotation.</title>
        <authorList>
            <consortium name="The Broad Institute Genomics Platform"/>
            <consortium name="The Broad Institute Genome Sequencing Center for Infectious Disease"/>
            <person name="Wu L."/>
            <person name="Ma J."/>
        </authorList>
    </citation>
    <scope>NUCLEOTIDE SEQUENCE [LARGE SCALE GENOMIC DNA]</scope>
    <source>
        <strain evidence="3">CGMCC 4.7645</strain>
    </source>
</reference>
<sequence>MRRAFTMLLAGAAVLVASTATAAAATEDVTTPNATTAAKKGGPWSDPPPAAFYSRQPNSAPECAPGYTCMKIKAGSQSWYYDFWYFDYGYYSLENWVGHGYLNNRQTGGATLRTYDAAGRLIECYASDPNAAVSNPDWTPVYTIQLSAARC</sequence>
<dbReference type="Proteomes" id="UP001597417">
    <property type="component" value="Unassembled WGS sequence"/>
</dbReference>
<dbReference type="EMBL" id="JBHUKR010000015">
    <property type="protein sequence ID" value="MFD2419903.1"/>
    <property type="molecule type" value="Genomic_DNA"/>
</dbReference>
<evidence type="ECO:0008006" key="4">
    <source>
        <dbReference type="Google" id="ProtNLM"/>
    </source>
</evidence>
<organism evidence="2 3">
    <name type="scientific">Amycolatopsis pigmentata</name>
    <dbReference type="NCBI Taxonomy" id="450801"/>
    <lineage>
        <taxon>Bacteria</taxon>
        <taxon>Bacillati</taxon>
        <taxon>Actinomycetota</taxon>
        <taxon>Actinomycetes</taxon>
        <taxon>Pseudonocardiales</taxon>
        <taxon>Pseudonocardiaceae</taxon>
        <taxon>Amycolatopsis</taxon>
    </lineage>
</organism>
<evidence type="ECO:0000313" key="3">
    <source>
        <dbReference type="Proteomes" id="UP001597417"/>
    </source>
</evidence>
<name>A0ABW5FXW3_9PSEU</name>
<evidence type="ECO:0000313" key="2">
    <source>
        <dbReference type="EMBL" id="MFD2419903.1"/>
    </source>
</evidence>
<dbReference type="RefSeq" id="WP_378267928.1">
    <property type="nucleotide sequence ID" value="NZ_JBHUKR010000015.1"/>
</dbReference>
<comment type="caution">
    <text evidence="2">The sequence shown here is derived from an EMBL/GenBank/DDBJ whole genome shotgun (WGS) entry which is preliminary data.</text>
</comment>
<accession>A0ABW5FXW3</accession>
<gene>
    <name evidence="2" type="ORF">ACFSXZ_26590</name>
</gene>
<keyword evidence="3" id="KW-1185">Reference proteome</keyword>
<proteinExistence type="predicted"/>
<feature type="chain" id="PRO_5045183072" description="Peptidase inhibitor family I36" evidence="1">
    <location>
        <begin position="23"/>
        <end position="151"/>
    </location>
</feature>
<protein>
    <recommendedName>
        <fullName evidence="4">Peptidase inhibitor family I36</fullName>
    </recommendedName>
</protein>
<evidence type="ECO:0000256" key="1">
    <source>
        <dbReference type="SAM" id="SignalP"/>
    </source>
</evidence>
<feature type="signal peptide" evidence="1">
    <location>
        <begin position="1"/>
        <end position="22"/>
    </location>
</feature>